<accession>A0ABR7FQ02</accession>
<evidence type="ECO:0000313" key="2">
    <source>
        <dbReference type="Proteomes" id="UP000635828"/>
    </source>
</evidence>
<organism evidence="1 2">
    <name type="scientific">Anaerostipes hominis</name>
    <name type="common">ex Liu et al. 2021</name>
    <dbReference type="NCBI Taxonomy" id="2763018"/>
    <lineage>
        <taxon>Bacteria</taxon>
        <taxon>Bacillati</taxon>
        <taxon>Bacillota</taxon>
        <taxon>Clostridia</taxon>
        <taxon>Lachnospirales</taxon>
        <taxon>Lachnospiraceae</taxon>
        <taxon>Anaerostipes</taxon>
    </lineage>
</organism>
<dbReference type="Proteomes" id="UP000635828">
    <property type="component" value="Unassembled WGS sequence"/>
</dbReference>
<protein>
    <submittedName>
        <fullName evidence="1">Uncharacterized protein</fullName>
    </submittedName>
</protein>
<evidence type="ECO:0000313" key="1">
    <source>
        <dbReference type="EMBL" id="MBC5677239.1"/>
    </source>
</evidence>
<dbReference type="RefSeq" id="WP_024727410.1">
    <property type="nucleotide sequence ID" value="NZ_JACOOS010000005.1"/>
</dbReference>
<comment type="caution">
    <text evidence="1">The sequence shown here is derived from an EMBL/GenBank/DDBJ whole genome shotgun (WGS) entry which is preliminary data.</text>
</comment>
<dbReference type="EMBL" id="JACOOS010000005">
    <property type="protein sequence ID" value="MBC5677239.1"/>
    <property type="molecule type" value="Genomic_DNA"/>
</dbReference>
<proteinExistence type="predicted"/>
<reference evidence="1 2" key="1">
    <citation type="submission" date="2020-08" db="EMBL/GenBank/DDBJ databases">
        <title>Genome public.</title>
        <authorList>
            <person name="Liu C."/>
            <person name="Sun Q."/>
        </authorList>
    </citation>
    <scope>NUCLEOTIDE SEQUENCE [LARGE SCALE GENOMIC DNA]</scope>
    <source>
        <strain evidence="1 2">NSJ-7</strain>
    </source>
</reference>
<name>A0ABR7FQ02_9FIRM</name>
<keyword evidence="2" id="KW-1185">Reference proteome</keyword>
<gene>
    <name evidence="1" type="ORF">H8S22_06335</name>
</gene>
<sequence length="327" mass="37187">MEITIGGVLNQEDRPKCKGLHLTREQIGVCQKVAEELMKRNIPFHFEAVKEGALFAGITIHDRKSGEFATIKLDPDVSQNIIKSGESIPSILEGILKNILVDRLGVKNPEQKDIKEHFSQIRQKICEEPTNFSFRYVVEVSQYIVNEKPRNDLFYRKLDSGYAIYFISMPYDKSGSASLLTKVMASEFELTQNLLNFKVEEGVRVALQLHPISTVLNQDTKCFRLSSFEIAGAILDPGQGILKKICKEAEIGEVYFSIHDQSCVAFSTEKELLYETIEMLEMVYEAERGAYPTEQGTTALRTWNEVFYYNMQKDTIEKIKGDSGEKL</sequence>